<keyword evidence="3 5" id="KW-0479">Metal-binding</keyword>
<keyword evidence="4 5" id="KW-0460">Magnesium</keyword>
<accession>A0A2C7A959</accession>
<dbReference type="Pfam" id="PF03328">
    <property type="entry name" value="HpcH_HpaI"/>
    <property type="match status" value="1"/>
</dbReference>
<dbReference type="InterPro" id="IPR015813">
    <property type="entry name" value="Pyrv/PenolPyrv_kinase-like_dom"/>
</dbReference>
<organism evidence="7 8">
    <name type="scientific">Teichococcus rhizosphaerae</name>
    <dbReference type="NCBI Taxonomy" id="1335062"/>
    <lineage>
        <taxon>Bacteria</taxon>
        <taxon>Pseudomonadati</taxon>
        <taxon>Pseudomonadota</taxon>
        <taxon>Alphaproteobacteria</taxon>
        <taxon>Acetobacterales</taxon>
        <taxon>Roseomonadaceae</taxon>
        <taxon>Roseomonas</taxon>
    </lineage>
</organism>
<dbReference type="PIRSF" id="PIRSF015582">
    <property type="entry name" value="Cit_lyase_B"/>
    <property type="match status" value="1"/>
</dbReference>
<reference evidence="7 8" key="1">
    <citation type="submission" date="2017-10" db="EMBL/GenBank/DDBJ databases">
        <authorList>
            <person name="Banno H."/>
            <person name="Chua N.-H."/>
        </authorList>
    </citation>
    <scope>NUCLEOTIDE SEQUENCE [LARGE SCALE GENOMIC DNA]</scope>
    <source>
        <strain evidence="7 8">YW11</strain>
    </source>
</reference>
<comment type="cofactor">
    <cofactor evidence="1">
        <name>Mg(2+)</name>
        <dbReference type="ChEBI" id="CHEBI:18420"/>
    </cofactor>
</comment>
<dbReference type="GO" id="GO:0006107">
    <property type="term" value="P:oxaloacetate metabolic process"/>
    <property type="evidence" value="ECO:0007669"/>
    <property type="project" value="TreeGrafter"/>
</dbReference>
<evidence type="ECO:0000256" key="1">
    <source>
        <dbReference type="ARBA" id="ARBA00001946"/>
    </source>
</evidence>
<dbReference type="InterPro" id="IPR040442">
    <property type="entry name" value="Pyrv_kinase-like_dom_sf"/>
</dbReference>
<dbReference type="EMBL" id="PDNU01000030">
    <property type="protein sequence ID" value="PHK94163.1"/>
    <property type="molecule type" value="Genomic_DNA"/>
</dbReference>
<sequence>MRLRSLLFAPGDSPRKVAKALEGPADGVVLDLEDAVAPEAKEGARAAIAGMLPELAGRPVVVRVNARGTPWYLPDLAAVVRGAPAAIMLPKCAGPADIAALDHHLEALEVAAGQPPGRTAVLALVTETAASLHGLDYRGASPRLRALCFGAEDLSSDIGVTPRDAAGGYAAPVRQARAAMLLAAAAAGLPALDTPHPDPRDAEGLAREAAEAARDGFAGKLCIHPAQIAPVNAAFTPDAGRQRWARAVVEAFAANPGQGVLSLEGRMVEGLHLRLAQRILQSVEGPERTP</sequence>
<dbReference type="InterPro" id="IPR011206">
    <property type="entry name" value="Citrate_lyase_beta/mcl1/mcl2"/>
</dbReference>
<dbReference type="SUPFAM" id="SSF51621">
    <property type="entry name" value="Phosphoenolpyruvate/pyruvate domain"/>
    <property type="match status" value="1"/>
</dbReference>
<dbReference type="OrthoDB" id="9800547at2"/>
<dbReference type="Gene3D" id="3.20.20.60">
    <property type="entry name" value="Phosphoenolpyruvate-binding domains"/>
    <property type="match status" value="1"/>
</dbReference>
<evidence type="ECO:0000256" key="5">
    <source>
        <dbReference type="PIRSR" id="PIRSR015582-2"/>
    </source>
</evidence>
<evidence type="ECO:0000256" key="4">
    <source>
        <dbReference type="ARBA" id="ARBA00022842"/>
    </source>
</evidence>
<evidence type="ECO:0000256" key="3">
    <source>
        <dbReference type="ARBA" id="ARBA00022723"/>
    </source>
</evidence>
<evidence type="ECO:0000313" key="8">
    <source>
        <dbReference type="Proteomes" id="UP000223527"/>
    </source>
</evidence>
<dbReference type="PANTHER" id="PTHR32308:SF0">
    <property type="entry name" value="HPCH_HPAI ALDOLASE_CITRATE LYASE DOMAIN-CONTAINING PROTEIN"/>
    <property type="match status" value="1"/>
</dbReference>
<dbReference type="GO" id="GO:0000287">
    <property type="term" value="F:magnesium ion binding"/>
    <property type="evidence" value="ECO:0007669"/>
    <property type="project" value="TreeGrafter"/>
</dbReference>
<protein>
    <submittedName>
        <fullName evidence="7">CoA ester lyase</fullName>
    </submittedName>
</protein>
<evidence type="ECO:0000259" key="6">
    <source>
        <dbReference type="Pfam" id="PF03328"/>
    </source>
</evidence>
<feature type="binding site" evidence="5">
    <location>
        <position position="153"/>
    </location>
    <ligand>
        <name>Mg(2+)</name>
        <dbReference type="ChEBI" id="CHEBI:18420"/>
    </ligand>
</feature>
<evidence type="ECO:0000256" key="2">
    <source>
        <dbReference type="ARBA" id="ARBA00005568"/>
    </source>
</evidence>
<feature type="domain" description="HpcH/HpaI aldolase/citrate lyase" evidence="6">
    <location>
        <begin position="4"/>
        <end position="225"/>
    </location>
</feature>
<dbReference type="InterPro" id="IPR005000">
    <property type="entry name" value="Aldolase/citrate-lyase_domain"/>
</dbReference>
<keyword evidence="8" id="KW-1185">Reference proteome</keyword>
<comment type="caution">
    <text evidence="7">The sequence shown here is derived from an EMBL/GenBank/DDBJ whole genome shotgun (WGS) entry which is preliminary data.</text>
</comment>
<keyword evidence="7" id="KW-0456">Lyase</keyword>
<dbReference type="RefSeq" id="WP_099096267.1">
    <property type="nucleotide sequence ID" value="NZ_PDNU01000030.1"/>
</dbReference>
<comment type="similarity">
    <text evidence="2">Belongs to the HpcH/HpaI aldolase family.</text>
</comment>
<dbReference type="PANTHER" id="PTHR32308">
    <property type="entry name" value="LYASE BETA SUBUNIT, PUTATIVE (AFU_ORTHOLOGUE AFUA_4G13030)-RELATED"/>
    <property type="match status" value="1"/>
</dbReference>
<dbReference type="GO" id="GO:0016829">
    <property type="term" value="F:lyase activity"/>
    <property type="evidence" value="ECO:0007669"/>
    <property type="project" value="UniProtKB-KW"/>
</dbReference>
<dbReference type="Proteomes" id="UP000223527">
    <property type="component" value="Unassembled WGS sequence"/>
</dbReference>
<proteinExistence type="inferred from homology"/>
<evidence type="ECO:0000313" key="7">
    <source>
        <dbReference type="EMBL" id="PHK94163.1"/>
    </source>
</evidence>
<gene>
    <name evidence="7" type="ORF">CR162_14570</name>
</gene>
<dbReference type="AlphaFoldDB" id="A0A2C7A959"/>
<name>A0A2C7A959_9PROT</name>